<name>A0A6C0CT42_9ZZZZ</name>
<evidence type="ECO:0000313" key="1">
    <source>
        <dbReference type="EMBL" id="QHT07050.1"/>
    </source>
</evidence>
<dbReference type="EMBL" id="MN739479">
    <property type="protein sequence ID" value="QHT07050.1"/>
    <property type="molecule type" value="Genomic_DNA"/>
</dbReference>
<accession>A0A6C0CT42</accession>
<organism evidence="1">
    <name type="scientific">viral metagenome</name>
    <dbReference type="NCBI Taxonomy" id="1070528"/>
    <lineage>
        <taxon>unclassified sequences</taxon>
        <taxon>metagenomes</taxon>
        <taxon>organismal metagenomes</taxon>
    </lineage>
</organism>
<proteinExistence type="predicted"/>
<protein>
    <submittedName>
        <fullName evidence="1">Uncharacterized protein</fullName>
    </submittedName>
</protein>
<dbReference type="AlphaFoldDB" id="A0A6C0CT42"/>
<reference evidence="1" key="1">
    <citation type="journal article" date="2020" name="Nature">
        <title>Giant virus diversity and host interactions through global metagenomics.</title>
        <authorList>
            <person name="Schulz F."/>
            <person name="Roux S."/>
            <person name="Paez-Espino D."/>
            <person name="Jungbluth S."/>
            <person name="Walsh D.A."/>
            <person name="Denef V.J."/>
            <person name="McMahon K.D."/>
            <person name="Konstantinidis K.T."/>
            <person name="Eloe-Fadrosh E.A."/>
            <person name="Kyrpides N.C."/>
            <person name="Woyke T."/>
        </authorList>
    </citation>
    <scope>NUCLEOTIDE SEQUENCE</scope>
    <source>
        <strain evidence="1">GVMAG-M-3300021962-46</strain>
    </source>
</reference>
<sequence length="205" mass="25004">MKQVQFKNDLTEIVYAPMFEEHLLMELYWFHDYFMGFLHLTLQDILLECCDNEMISIYDLDHLIINHPEKKEYVYKLINYLKQKDIFNEVYLSHTMKDFFQIFTEVNFGYFKQFQTILNEELPEIFILYYCIHIYFWCLRTSTLIHYRKLENEGYNLYRQECLKFYQEIAQNVCSNIAITDVLTWIDFIDSFFVTNFGSKCSLLG</sequence>